<dbReference type="EMBL" id="JANJYI010000002">
    <property type="protein sequence ID" value="KAK2659296.1"/>
    <property type="molecule type" value="Genomic_DNA"/>
</dbReference>
<dbReference type="PANTHER" id="PTHR47481:SF22">
    <property type="entry name" value="RETROTRANSPOSON GAG DOMAIN-CONTAINING PROTEIN"/>
    <property type="match status" value="1"/>
</dbReference>
<reference evidence="2" key="1">
    <citation type="journal article" date="2023" name="Plant J.">
        <title>Genome sequences and population genomics provide insights into the demographic history, inbreeding, and mutation load of two 'living fossil' tree species of Dipteronia.</title>
        <authorList>
            <person name="Feng Y."/>
            <person name="Comes H.P."/>
            <person name="Chen J."/>
            <person name="Zhu S."/>
            <person name="Lu R."/>
            <person name="Zhang X."/>
            <person name="Li P."/>
            <person name="Qiu J."/>
            <person name="Olsen K.M."/>
            <person name="Qiu Y."/>
        </authorList>
    </citation>
    <scope>NUCLEOTIDE SEQUENCE</scope>
    <source>
        <strain evidence="2">KIB01</strain>
    </source>
</reference>
<feature type="region of interest" description="Disordered" evidence="1">
    <location>
        <begin position="130"/>
        <end position="165"/>
    </location>
</feature>
<keyword evidence="3" id="KW-1185">Reference proteome</keyword>
<feature type="compositionally biased region" description="Low complexity" evidence="1">
    <location>
        <begin position="132"/>
        <end position="154"/>
    </location>
</feature>
<organism evidence="2 3">
    <name type="scientific">Dipteronia dyeriana</name>
    <dbReference type="NCBI Taxonomy" id="168575"/>
    <lineage>
        <taxon>Eukaryota</taxon>
        <taxon>Viridiplantae</taxon>
        <taxon>Streptophyta</taxon>
        <taxon>Embryophyta</taxon>
        <taxon>Tracheophyta</taxon>
        <taxon>Spermatophyta</taxon>
        <taxon>Magnoliopsida</taxon>
        <taxon>eudicotyledons</taxon>
        <taxon>Gunneridae</taxon>
        <taxon>Pentapetalae</taxon>
        <taxon>rosids</taxon>
        <taxon>malvids</taxon>
        <taxon>Sapindales</taxon>
        <taxon>Sapindaceae</taxon>
        <taxon>Hippocastanoideae</taxon>
        <taxon>Acereae</taxon>
        <taxon>Dipteronia</taxon>
    </lineage>
</organism>
<evidence type="ECO:0000313" key="2">
    <source>
        <dbReference type="EMBL" id="KAK2659296.1"/>
    </source>
</evidence>
<dbReference type="Proteomes" id="UP001280121">
    <property type="component" value="Unassembled WGS sequence"/>
</dbReference>
<accession>A0AAD9XGU9</accession>
<evidence type="ECO:0000313" key="3">
    <source>
        <dbReference type="Proteomes" id="UP001280121"/>
    </source>
</evidence>
<dbReference type="AlphaFoldDB" id="A0AAD9XGU9"/>
<protein>
    <submittedName>
        <fullName evidence="2">Uncharacterized protein</fullName>
    </submittedName>
</protein>
<dbReference type="Pfam" id="PF14223">
    <property type="entry name" value="Retrotran_gag_2"/>
    <property type="match status" value="1"/>
</dbReference>
<gene>
    <name evidence="2" type="ORF">Ddye_005829</name>
</gene>
<sequence>MVGCSIASESWYTIEQLFKSQSKANIMQLKLQLQTLKKHGYSMTEYLIKKKSIIDALSFTGCVITEDDKIMSILVGLRAEYDSFVIHVTSMPNCYSLPEITTLLLTHEMRIVQHSQVESLTVNLVVTKKRNNSSGQSGSRRGFSQNTGQSNHNGSNGGKRGRGKERNNFNTRCQCQICHRTGHGALRCYYRFD</sequence>
<name>A0AAD9XGU9_9ROSI</name>
<comment type="caution">
    <text evidence="2">The sequence shown here is derived from an EMBL/GenBank/DDBJ whole genome shotgun (WGS) entry which is preliminary data.</text>
</comment>
<evidence type="ECO:0000256" key="1">
    <source>
        <dbReference type="SAM" id="MobiDB-lite"/>
    </source>
</evidence>
<proteinExistence type="predicted"/>
<dbReference type="PANTHER" id="PTHR47481">
    <property type="match status" value="1"/>
</dbReference>